<comment type="caution">
    <text evidence="1">The sequence shown here is derived from an EMBL/GenBank/DDBJ whole genome shotgun (WGS) entry which is preliminary data.</text>
</comment>
<dbReference type="Proteomes" id="UP001476950">
    <property type="component" value="Unassembled WGS sequence"/>
</dbReference>
<evidence type="ECO:0008006" key="3">
    <source>
        <dbReference type="Google" id="ProtNLM"/>
    </source>
</evidence>
<feature type="non-terminal residue" evidence="1">
    <location>
        <position position="60"/>
    </location>
</feature>
<sequence length="60" mass="6311">MITLPGMIHLDQLIATLMPMVIESAGAETGALVLLEEDQLTVVAQCSGSKQCDLEKLAVA</sequence>
<evidence type="ECO:0000313" key="1">
    <source>
        <dbReference type="EMBL" id="MEP1062871.1"/>
    </source>
</evidence>
<gene>
    <name evidence="1" type="ORF">NDI38_31370</name>
</gene>
<keyword evidence="2" id="KW-1185">Reference proteome</keyword>
<dbReference type="RefSeq" id="WP_190452323.1">
    <property type="nucleotide sequence ID" value="NZ_JAMPLM010000107.1"/>
</dbReference>
<organism evidence="1 2">
    <name type="scientific">Stenomitos frigidus AS-A4</name>
    <dbReference type="NCBI Taxonomy" id="2933935"/>
    <lineage>
        <taxon>Bacteria</taxon>
        <taxon>Bacillati</taxon>
        <taxon>Cyanobacteriota</taxon>
        <taxon>Cyanophyceae</taxon>
        <taxon>Leptolyngbyales</taxon>
        <taxon>Leptolyngbyaceae</taxon>
        <taxon>Stenomitos</taxon>
    </lineage>
</organism>
<dbReference type="EMBL" id="JAMPLM010000107">
    <property type="protein sequence ID" value="MEP1062871.1"/>
    <property type="molecule type" value="Genomic_DNA"/>
</dbReference>
<reference evidence="1 2" key="1">
    <citation type="submission" date="2022-04" db="EMBL/GenBank/DDBJ databases">
        <title>Positive selection, recombination, and allopatry shape intraspecific diversity of widespread and dominant cyanobacteria.</title>
        <authorList>
            <person name="Wei J."/>
            <person name="Shu W."/>
            <person name="Hu C."/>
        </authorList>
    </citation>
    <scope>NUCLEOTIDE SEQUENCE [LARGE SCALE GENOMIC DNA]</scope>
    <source>
        <strain evidence="1 2">AS-A4</strain>
    </source>
</reference>
<evidence type="ECO:0000313" key="2">
    <source>
        <dbReference type="Proteomes" id="UP001476950"/>
    </source>
</evidence>
<protein>
    <recommendedName>
        <fullName evidence="3">Roadblock/LAMTOR2 domain-containing protein</fullName>
    </recommendedName>
</protein>
<name>A0ABV0KUJ4_9CYAN</name>
<proteinExistence type="predicted"/>
<accession>A0ABV0KUJ4</accession>